<dbReference type="Gene3D" id="1.20.1560.10">
    <property type="entry name" value="ABC transporter type 1, transmembrane domain"/>
    <property type="match status" value="1"/>
</dbReference>
<dbReference type="InterPro" id="IPR027417">
    <property type="entry name" value="P-loop_NTPase"/>
</dbReference>
<dbReference type="GO" id="GO:0140359">
    <property type="term" value="F:ABC-type transporter activity"/>
    <property type="evidence" value="ECO:0007669"/>
    <property type="project" value="InterPro"/>
</dbReference>
<dbReference type="InterPro" id="IPR039421">
    <property type="entry name" value="Type_1_exporter"/>
</dbReference>
<reference evidence="10" key="1">
    <citation type="submission" date="2021-04" db="EMBL/GenBank/DDBJ databases">
        <title>Dactylosporangium aurantiacum NRRL B-8018 full assembly.</title>
        <authorList>
            <person name="Hartkoorn R.C."/>
            <person name="Beaudoing E."/>
            <person name="Hot D."/>
        </authorList>
    </citation>
    <scope>NUCLEOTIDE SEQUENCE</scope>
    <source>
        <strain evidence="10">NRRL B-8018</strain>
    </source>
</reference>
<dbReference type="EMBL" id="CP073767">
    <property type="protein sequence ID" value="UWZ57906.1"/>
    <property type="molecule type" value="Genomic_DNA"/>
</dbReference>
<dbReference type="PROSITE" id="PS50893">
    <property type="entry name" value="ABC_TRANSPORTER_2"/>
    <property type="match status" value="1"/>
</dbReference>
<evidence type="ECO:0000313" key="10">
    <source>
        <dbReference type="EMBL" id="UWZ57906.1"/>
    </source>
</evidence>
<feature type="domain" description="ABC transporter" evidence="8">
    <location>
        <begin position="330"/>
        <end position="557"/>
    </location>
</feature>
<dbReference type="Gene3D" id="3.40.50.300">
    <property type="entry name" value="P-loop containing nucleotide triphosphate hydrolases"/>
    <property type="match status" value="1"/>
</dbReference>
<dbReference type="Pfam" id="PF00005">
    <property type="entry name" value="ABC_tran"/>
    <property type="match status" value="1"/>
</dbReference>
<dbReference type="SUPFAM" id="SSF52540">
    <property type="entry name" value="P-loop containing nucleoside triphosphate hydrolases"/>
    <property type="match status" value="1"/>
</dbReference>
<keyword evidence="4" id="KW-0067">ATP-binding</keyword>
<proteinExistence type="predicted"/>
<keyword evidence="2 7" id="KW-0812">Transmembrane</keyword>
<keyword evidence="6 7" id="KW-0472">Membrane</keyword>
<feature type="transmembrane region" description="Helical" evidence="7">
    <location>
        <begin position="133"/>
        <end position="152"/>
    </location>
</feature>
<keyword evidence="5 7" id="KW-1133">Transmembrane helix</keyword>
<evidence type="ECO:0000256" key="5">
    <source>
        <dbReference type="ARBA" id="ARBA00022989"/>
    </source>
</evidence>
<sequence>MKPLDPRLLRHARATRTYLVLSVALGVALAALVVAQATLLADGITAVYLHGADVHRIAPTLAWLAAVVALRAAVAWAQEVVAARSSAAVKHQLRSRLLAHVAALGPGAAGDSGKVATLATRGLDALDAYFARYLPQLVLAALVPVIVLARIAPVDLVAAGTVALTLPLIPVFMALVGLHTESANRRQFRLLARLSHHFLDVVAGLPTLRVFGRARRQAGIIARISAEQRTVTMRTLRVAFLSSLVLELLATLSVALVAVGIGLRLVDGGLGLATALLVLILAPEAYLPLRQVGANYHASAEGLAAATEVFRMLDTPVPPRGAAPAPSGVIRFEGVTVRHDGRAEASLPPLTAEIRPGELVALTGPSGCGKSTALAVLLGLTAPTTGRVTVGGHDLAGVSPDAWCRRVAWLPQRPWLSAGTIADNIRLGAPGATDTAVRRAAEQAGALDFIDALPAGLATELGDDGAGLSAGQRQRVALARVFLRDAPLVLLDEPTANLDADTEAGILAAIRAHAAGRTVVMTAHRATLVALADRTILVGAVPDLVTAAVAAAAEAAA</sequence>
<feature type="transmembrane region" description="Helical" evidence="7">
    <location>
        <begin position="238"/>
        <end position="263"/>
    </location>
</feature>
<dbReference type="CDD" id="cd18584">
    <property type="entry name" value="ABC_6TM_AarD_CydD"/>
    <property type="match status" value="1"/>
</dbReference>
<keyword evidence="11" id="KW-1185">Reference proteome</keyword>
<feature type="domain" description="ABC transmembrane type-1" evidence="9">
    <location>
        <begin position="20"/>
        <end position="301"/>
    </location>
</feature>
<evidence type="ECO:0000256" key="6">
    <source>
        <dbReference type="ARBA" id="ARBA00023136"/>
    </source>
</evidence>
<comment type="subcellular location">
    <subcellularLocation>
        <location evidence="1">Cell membrane</location>
        <topology evidence="1">Multi-pass membrane protein</topology>
    </subcellularLocation>
</comment>
<dbReference type="InterPro" id="IPR003439">
    <property type="entry name" value="ABC_transporter-like_ATP-bd"/>
</dbReference>
<evidence type="ECO:0000256" key="3">
    <source>
        <dbReference type="ARBA" id="ARBA00022741"/>
    </source>
</evidence>
<dbReference type="RefSeq" id="WP_052386890.1">
    <property type="nucleotide sequence ID" value="NZ_CP073767.1"/>
</dbReference>
<dbReference type="AlphaFoldDB" id="A0A9Q9ILK9"/>
<feature type="transmembrane region" description="Helical" evidence="7">
    <location>
        <begin position="57"/>
        <end position="77"/>
    </location>
</feature>
<feature type="transmembrane region" description="Helical" evidence="7">
    <location>
        <begin position="158"/>
        <end position="178"/>
    </location>
</feature>
<dbReference type="PROSITE" id="PS50929">
    <property type="entry name" value="ABC_TM1F"/>
    <property type="match status" value="1"/>
</dbReference>
<evidence type="ECO:0000259" key="9">
    <source>
        <dbReference type="PROSITE" id="PS50929"/>
    </source>
</evidence>
<dbReference type="InterPro" id="IPR036640">
    <property type="entry name" value="ABC1_TM_sf"/>
</dbReference>
<protein>
    <submittedName>
        <fullName evidence="10">Thiol reductant ABC exporter subunit CydD</fullName>
    </submittedName>
</protein>
<evidence type="ECO:0000313" key="11">
    <source>
        <dbReference type="Proteomes" id="UP001058003"/>
    </source>
</evidence>
<dbReference type="InterPro" id="IPR011527">
    <property type="entry name" value="ABC1_TM_dom"/>
</dbReference>
<dbReference type="NCBIfam" id="TIGR02857">
    <property type="entry name" value="CydD"/>
    <property type="match status" value="1"/>
</dbReference>
<dbReference type="GO" id="GO:0005524">
    <property type="term" value="F:ATP binding"/>
    <property type="evidence" value="ECO:0007669"/>
    <property type="project" value="UniProtKB-KW"/>
</dbReference>
<dbReference type="GO" id="GO:0016887">
    <property type="term" value="F:ATP hydrolysis activity"/>
    <property type="evidence" value="ECO:0007669"/>
    <property type="project" value="InterPro"/>
</dbReference>
<dbReference type="GO" id="GO:0042883">
    <property type="term" value="P:cysteine transport"/>
    <property type="evidence" value="ECO:0007669"/>
    <property type="project" value="InterPro"/>
</dbReference>
<dbReference type="InterPro" id="IPR017871">
    <property type="entry name" value="ABC_transporter-like_CS"/>
</dbReference>
<dbReference type="Pfam" id="PF00664">
    <property type="entry name" value="ABC_membrane"/>
    <property type="match status" value="1"/>
</dbReference>
<accession>A0A9Q9ILK9</accession>
<dbReference type="PROSITE" id="PS00211">
    <property type="entry name" value="ABC_TRANSPORTER_1"/>
    <property type="match status" value="1"/>
</dbReference>
<dbReference type="OrthoDB" id="9806127at2"/>
<dbReference type="InterPro" id="IPR014216">
    <property type="entry name" value="ABC_transptr_CydD"/>
</dbReference>
<dbReference type="InterPro" id="IPR003593">
    <property type="entry name" value="AAA+_ATPase"/>
</dbReference>
<evidence type="ECO:0000256" key="4">
    <source>
        <dbReference type="ARBA" id="ARBA00022840"/>
    </source>
</evidence>
<dbReference type="GO" id="GO:0005886">
    <property type="term" value="C:plasma membrane"/>
    <property type="evidence" value="ECO:0007669"/>
    <property type="project" value="UniProtKB-SubCell"/>
</dbReference>
<organism evidence="10 11">
    <name type="scientific">Dactylosporangium aurantiacum</name>
    <dbReference type="NCBI Taxonomy" id="35754"/>
    <lineage>
        <taxon>Bacteria</taxon>
        <taxon>Bacillati</taxon>
        <taxon>Actinomycetota</taxon>
        <taxon>Actinomycetes</taxon>
        <taxon>Micromonosporales</taxon>
        <taxon>Micromonosporaceae</taxon>
        <taxon>Dactylosporangium</taxon>
    </lineage>
</organism>
<dbReference type="KEGG" id="daur:Daura_18080"/>
<dbReference type="SUPFAM" id="SSF90123">
    <property type="entry name" value="ABC transporter transmembrane region"/>
    <property type="match status" value="1"/>
</dbReference>
<dbReference type="PANTHER" id="PTHR24221:SF590">
    <property type="entry name" value="COMPONENT LINKED WITH THE ASSEMBLY OF CYTOCHROME' TRANSPORT TRANSMEMBRANE ATP-BINDING PROTEIN ABC TRANSPORTER CYDD-RELATED"/>
    <property type="match status" value="1"/>
</dbReference>
<name>A0A9Q9ILK9_9ACTN</name>
<keyword evidence="3" id="KW-0547">Nucleotide-binding</keyword>
<gene>
    <name evidence="10" type="primary">cydD</name>
    <name evidence="10" type="ORF">Daura_18080</name>
</gene>
<evidence type="ECO:0000256" key="7">
    <source>
        <dbReference type="SAM" id="Phobius"/>
    </source>
</evidence>
<dbReference type="Proteomes" id="UP001058003">
    <property type="component" value="Chromosome"/>
</dbReference>
<evidence type="ECO:0000259" key="8">
    <source>
        <dbReference type="PROSITE" id="PS50893"/>
    </source>
</evidence>
<dbReference type="PANTHER" id="PTHR24221">
    <property type="entry name" value="ATP-BINDING CASSETTE SUB-FAMILY B"/>
    <property type="match status" value="1"/>
</dbReference>
<dbReference type="SMART" id="SM00382">
    <property type="entry name" value="AAA"/>
    <property type="match status" value="1"/>
</dbReference>
<evidence type="ECO:0000256" key="2">
    <source>
        <dbReference type="ARBA" id="ARBA00022692"/>
    </source>
</evidence>
<evidence type="ECO:0000256" key="1">
    <source>
        <dbReference type="ARBA" id="ARBA00004651"/>
    </source>
</evidence>